<feature type="region of interest" description="Disordered" evidence="1">
    <location>
        <begin position="1"/>
        <end position="21"/>
    </location>
</feature>
<comment type="caution">
    <text evidence="2">The sequence shown here is derived from an EMBL/GenBank/DDBJ whole genome shotgun (WGS) entry which is preliminary data.</text>
</comment>
<organism evidence="2 3">
    <name type="scientific">Streptomyces evansiae</name>
    <dbReference type="NCBI Taxonomy" id="3075535"/>
    <lineage>
        <taxon>Bacteria</taxon>
        <taxon>Bacillati</taxon>
        <taxon>Actinomycetota</taxon>
        <taxon>Actinomycetes</taxon>
        <taxon>Kitasatosporales</taxon>
        <taxon>Streptomycetaceae</taxon>
        <taxon>Streptomyces</taxon>
    </lineage>
</organism>
<gene>
    <name evidence="2" type="ORF">RM698_00755</name>
</gene>
<dbReference type="Proteomes" id="UP001183610">
    <property type="component" value="Unassembled WGS sequence"/>
</dbReference>
<protein>
    <recommendedName>
        <fullName evidence="4">GNAT family N-acetyltransferase</fullName>
    </recommendedName>
</protein>
<proteinExistence type="predicted"/>
<sequence>MRDDHGVGGGSGRPGAGEGDPARIALDWRQSAALVDTVPGADAVEEWTVTATAGHETMGAMTVYRLRLDAPSGRSPALDLEDWDDELFQQAVWMTDWDRTYRAAFTEFVPGASGDVLLVHTAWTAPQASGFTARFVREGVRRLADACCALVAHRVNECPDHARGPWASRAPGERPGLPDAVWEEAGFVPMKGGWVLDARGAWSG</sequence>
<name>A0ABU2QUA2_9ACTN</name>
<feature type="compositionally biased region" description="Gly residues" evidence="1">
    <location>
        <begin position="7"/>
        <end position="18"/>
    </location>
</feature>
<reference evidence="3" key="1">
    <citation type="submission" date="2023-07" db="EMBL/GenBank/DDBJ databases">
        <title>30 novel species of actinomycetes from the DSMZ collection.</title>
        <authorList>
            <person name="Nouioui I."/>
        </authorList>
    </citation>
    <scope>NUCLEOTIDE SEQUENCE [LARGE SCALE GENOMIC DNA]</scope>
    <source>
        <strain evidence="3">DSM 41979</strain>
    </source>
</reference>
<accession>A0ABU2QUA2</accession>
<dbReference type="EMBL" id="JAVRET010000001">
    <property type="protein sequence ID" value="MDT0407583.1"/>
    <property type="molecule type" value="Genomic_DNA"/>
</dbReference>
<evidence type="ECO:0000313" key="2">
    <source>
        <dbReference type="EMBL" id="MDT0407583.1"/>
    </source>
</evidence>
<dbReference type="RefSeq" id="WP_202525718.1">
    <property type="nucleotide sequence ID" value="NZ_JAVRET010000001.1"/>
</dbReference>
<evidence type="ECO:0000313" key="3">
    <source>
        <dbReference type="Proteomes" id="UP001183610"/>
    </source>
</evidence>
<evidence type="ECO:0008006" key="4">
    <source>
        <dbReference type="Google" id="ProtNLM"/>
    </source>
</evidence>
<evidence type="ECO:0000256" key="1">
    <source>
        <dbReference type="SAM" id="MobiDB-lite"/>
    </source>
</evidence>
<keyword evidence="3" id="KW-1185">Reference proteome</keyword>